<evidence type="ECO:0000313" key="7">
    <source>
        <dbReference type="EMBL" id="EEH39268.2"/>
    </source>
</evidence>
<proteinExistence type="predicted"/>
<keyword evidence="8" id="KW-1185">Reference proteome</keyword>
<reference evidence="7 8" key="1">
    <citation type="journal article" date="2011" name="PLoS Genet.">
        <title>Comparative genomic analysis of human fungal pathogens causing paracoccidioidomycosis.</title>
        <authorList>
            <person name="Desjardins C.A."/>
            <person name="Champion M.D."/>
            <person name="Holder J.W."/>
            <person name="Muszewska A."/>
            <person name="Goldberg J."/>
            <person name="Bailao A.M."/>
            <person name="Brigido M.M."/>
            <person name="Ferreira M.E."/>
            <person name="Garcia A.M."/>
            <person name="Grynberg M."/>
            <person name="Gujja S."/>
            <person name="Heiman D.I."/>
            <person name="Henn M.R."/>
            <person name="Kodira C.D."/>
            <person name="Leon-Narvaez H."/>
            <person name="Longo L.V."/>
            <person name="Ma L.J."/>
            <person name="Malavazi I."/>
            <person name="Matsuo A.L."/>
            <person name="Morais F.V."/>
            <person name="Pereira M."/>
            <person name="Rodriguez-Brito S."/>
            <person name="Sakthikumar S."/>
            <person name="Salem-Izacc S.M."/>
            <person name="Sykes S.M."/>
            <person name="Teixeira M.M."/>
            <person name="Vallejo M.C."/>
            <person name="Walter M.E."/>
            <person name="Yandava C."/>
            <person name="Young S."/>
            <person name="Zeng Q."/>
            <person name="Zucker J."/>
            <person name="Felipe M.S."/>
            <person name="Goldman G.H."/>
            <person name="Haas B.J."/>
            <person name="McEwen J.G."/>
            <person name="Nino-Vega G."/>
            <person name="Puccia R."/>
            <person name="San-Blas G."/>
            <person name="Soares C.M."/>
            <person name="Birren B.W."/>
            <person name="Cuomo C.A."/>
        </authorList>
    </citation>
    <scope>NUCLEOTIDE SEQUENCE [LARGE SCALE GENOMIC DNA]</scope>
    <source>
        <strain evidence="8">ATCC MYA-826 / Pb01</strain>
    </source>
</reference>
<dbReference type="eggNOG" id="ENOG502RVDF">
    <property type="taxonomic scope" value="Eukaryota"/>
</dbReference>
<dbReference type="RefSeq" id="XP_015701334.1">
    <property type="nucleotide sequence ID" value="XM_015844426.1"/>
</dbReference>
<feature type="region of interest" description="Disordered" evidence="5">
    <location>
        <begin position="85"/>
        <end position="124"/>
    </location>
</feature>
<dbReference type="Proteomes" id="UP000002059">
    <property type="component" value="Partially assembled WGS sequence"/>
</dbReference>
<keyword evidence="4 6" id="KW-0472">Membrane</keyword>
<dbReference type="GO" id="GO:0071944">
    <property type="term" value="C:cell periphery"/>
    <property type="evidence" value="ECO:0007669"/>
    <property type="project" value="UniProtKB-ARBA"/>
</dbReference>
<feature type="compositionally biased region" description="Polar residues" evidence="5">
    <location>
        <begin position="110"/>
        <end position="124"/>
    </location>
</feature>
<dbReference type="VEuPathDB" id="FungiDB:PAAG_01730"/>
<evidence type="ECO:0000256" key="3">
    <source>
        <dbReference type="ARBA" id="ARBA00022989"/>
    </source>
</evidence>
<comment type="subcellular location">
    <subcellularLocation>
        <location evidence="1">Membrane</location>
        <topology evidence="1">Single-pass membrane protein</topology>
    </subcellularLocation>
</comment>
<dbReference type="EMBL" id="KN293994">
    <property type="protein sequence ID" value="EEH39268.2"/>
    <property type="molecule type" value="Genomic_DNA"/>
</dbReference>
<dbReference type="KEGG" id="pbl:PAAG_01730"/>
<feature type="compositionally biased region" description="Polar residues" evidence="5">
    <location>
        <begin position="221"/>
        <end position="240"/>
    </location>
</feature>
<evidence type="ECO:0000256" key="1">
    <source>
        <dbReference type="ARBA" id="ARBA00004167"/>
    </source>
</evidence>
<feature type="region of interest" description="Disordered" evidence="5">
    <location>
        <begin position="221"/>
        <end position="269"/>
    </location>
</feature>
<keyword evidence="3 6" id="KW-1133">Transmembrane helix</keyword>
<dbReference type="OrthoDB" id="4188883at2759"/>
<dbReference type="GeneID" id="9099687"/>
<feature type="region of interest" description="Disordered" evidence="5">
    <location>
        <begin position="42"/>
        <end position="69"/>
    </location>
</feature>
<dbReference type="AlphaFoldDB" id="C1GT85"/>
<dbReference type="HOGENOM" id="CLU_040197_0_0_1"/>
<evidence type="ECO:0000256" key="4">
    <source>
        <dbReference type="ARBA" id="ARBA00023136"/>
    </source>
</evidence>
<feature type="transmembrane region" description="Helical" evidence="6">
    <location>
        <begin position="133"/>
        <end position="155"/>
    </location>
</feature>
<gene>
    <name evidence="7" type="ORF">PAAG_01730</name>
</gene>
<evidence type="ECO:0000313" key="8">
    <source>
        <dbReference type="Proteomes" id="UP000002059"/>
    </source>
</evidence>
<feature type="compositionally biased region" description="Polar residues" evidence="5">
    <location>
        <begin position="248"/>
        <end position="269"/>
    </location>
</feature>
<dbReference type="InterPro" id="IPR051694">
    <property type="entry name" value="Immunoregulatory_rcpt-like"/>
</dbReference>
<feature type="compositionally biased region" description="Low complexity" evidence="5">
    <location>
        <begin position="53"/>
        <end position="69"/>
    </location>
</feature>
<name>C1GT85_PARBA</name>
<dbReference type="OMA" id="YAGCCAM"/>
<dbReference type="GO" id="GO:0016020">
    <property type="term" value="C:membrane"/>
    <property type="evidence" value="ECO:0007669"/>
    <property type="project" value="UniProtKB-SubCell"/>
</dbReference>
<evidence type="ECO:0000256" key="2">
    <source>
        <dbReference type="ARBA" id="ARBA00022692"/>
    </source>
</evidence>
<sequence>MPAHSRRAPNDCPSGFQFYRCYNFNGCCKSNPCKGPPIAQCPDDESPGGQNNASSSLTSTSPTTRSSSASTSILASSYRTSTTFSSTFANSPSPTLPSGGVPTDAASAAPNATISPAAPTQESNASKKLNSGLVGGVVGGILALALILAVLIFLWRKSRKAQQSQHQSSPLPPDDDGMTGMGFADSKVDPQKSFIDTPNLFNKPLDKNKVYGSGTLTNRDATSQFTMSHQSVPSDSSTLMGSPDFRGSSVSSFHSPSLGTSDFGSSDLNQNLRSRAASPLATLNEHPNSSTESSHLIPRAEMLATVPSRESVTSELANTENRYRAELPGEPERQLINIPRELRVGITANTAEQVTPQFSVTTPEGIVLGSNLNLERTRPGTPENHVMSFMSYGENNQGRHGPVAGV</sequence>
<dbReference type="PANTHER" id="PTHR15549">
    <property type="entry name" value="PAIRED IMMUNOGLOBULIN-LIKE TYPE 2 RECEPTOR"/>
    <property type="match status" value="1"/>
</dbReference>
<evidence type="ECO:0000256" key="6">
    <source>
        <dbReference type="SAM" id="Phobius"/>
    </source>
</evidence>
<protein>
    <submittedName>
        <fullName evidence="7">Uncharacterized protein</fullName>
    </submittedName>
</protein>
<feature type="region of interest" description="Disordered" evidence="5">
    <location>
        <begin position="162"/>
        <end position="189"/>
    </location>
</feature>
<evidence type="ECO:0000256" key="5">
    <source>
        <dbReference type="SAM" id="MobiDB-lite"/>
    </source>
</evidence>
<accession>C1GT85</accession>
<organism evidence="7 8">
    <name type="scientific">Paracoccidioides lutzii (strain ATCC MYA-826 / Pb01)</name>
    <name type="common">Paracoccidioides brasiliensis</name>
    <dbReference type="NCBI Taxonomy" id="502779"/>
    <lineage>
        <taxon>Eukaryota</taxon>
        <taxon>Fungi</taxon>
        <taxon>Dikarya</taxon>
        <taxon>Ascomycota</taxon>
        <taxon>Pezizomycotina</taxon>
        <taxon>Eurotiomycetes</taxon>
        <taxon>Eurotiomycetidae</taxon>
        <taxon>Onygenales</taxon>
        <taxon>Ajellomycetaceae</taxon>
        <taxon>Paracoccidioides</taxon>
    </lineage>
</organism>
<keyword evidence="2 6" id="KW-0812">Transmembrane</keyword>